<dbReference type="SUPFAM" id="SSF103473">
    <property type="entry name" value="MFS general substrate transporter"/>
    <property type="match status" value="1"/>
</dbReference>
<evidence type="ECO:0000256" key="1">
    <source>
        <dbReference type="SAM" id="Phobius"/>
    </source>
</evidence>
<feature type="non-terminal residue" evidence="2">
    <location>
        <position position="1"/>
    </location>
</feature>
<keyword evidence="1" id="KW-0812">Transmembrane</keyword>
<gene>
    <name evidence="2" type="ORF">S12H4_60143</name>
</gene>
<proteinExistence type="predicted"/>
<protein>
    <recommendedName>
        <fullName evidence="3">Major facilitator superfamily (MFS) profile domain-containing protein</fullName>
    </recommendedName>
</protein>
<feature type="transmembrane region" description="Helical" evidence="1">
    <location>
        <begin position="100"/>
        <end position="120"/>
    </location>
</feature>
<feature type="transmembrane region" description="Helical" evidence="1">
    <location>
        <begin position="30"/>
        <end position="49"/>
    </location>
</feature>
<organism evidence="2">
    <name type="scientific">marine sediment metagenome</name>
    <dbReference type="NCBI Taxonomy" id="412755"/>
    <lineage>
        <taxon>unclassified sequences</taxon>
        <taxon>metagenomes</taxon>
        <taxon>ecological metagenomes</taxon>
    </lineage>
</organism>
<evidence type="ECO:0008006" key="3">
    <source>
        <dbReference type="Google" id="ProtNLM"/>
    </source>
</evidence>
<dbReference type="EMBL" id="BARW01039507">
    <property type="protein sequence ID" value="GAJ20897.1"/>
    <property type="molecule type" value="Genomic_DNA"/>
</dbReference>
<feature type="transmembrane region" description="Helical" evidence="1">
    <location>
        <begin position="70"/>
        <end position="94"/>
    </location>
</feature>
<dbReference type="AlphaFoldDB" id="X1VMP7"/>
<name>X1VMP7_9ZZZZ</name>
<sequence length="143" mass="15640">ALIEGIFTNVFMGSLDMIILPYLQTPPHNLSPLITGLFVVIFGVTGRVIGQILLARASDKLAEKNDVRRIGFIIFSLVGGSITFVLMFFVPLPFLTPEEGANIVLFFSLPLTYVMGILILSSDAVSSLYMVNQPPVLQEINLP</sequence>
<keyword evidence="1" id="KW-0472">Membrane</keyword>
<comment type="caution">
    <text evidence="2">The sequence shown here is derived from an EMBL/GenBank/DDBJ whole genome shotgun (WGS) entry which is preliminary data.</text>
</comment>
<feature type="non-terminal residue" evidence="2">
    <location>
        <position position="143"/>
    </location>
</feature>
<reference evidence="2" key="1">
    <citation type="journal article" date="2014" name="Front. Microbiol.">
        <title>High frequency of phylogenetically diverse reductive dehalogenase-homologous genes in deep subseafloor sedimentary metagenomes.</title>
        <authorList>
            <person name="Kawai M."/>
            <person name="Futagami T."/>
            <person name="Toyoda A."/>
            <person name="Takaki Y."/>
            <person name="Nishi S."/>
            <person name="Hori S."/>
            <person name="Arai W."/>
            <person name="Tsubouchi T."/>
            <person name="Morono Y."/>
            <person name="Uchiyama I."/>
            <person name="Ito T."/>
            <person name="Fujiyama A."/>
            <person name="Inagaki F."/>
            <person name="Takami H."/>
        </authorList>
    </citation>
    <scope>NUCLEOTIDE SEQUENCE</scope>
    <source>
        <strain evidence="2">Expedition CK06-06</strain>
    </source>
</reference>
<evidence type="ECO:0000313" key="2">
    <source>
        <dbReference type="EMBL" id="GAJ20897.1"/>
    </source>
</evidence>
<keyword evidence="1" id="KW-1133">Transmembrane helix</keyword>
<accession>X1VMP7</accession>
<dbReference type="InterPro" id="IPR036259">
    <property type="entry name" value="MFS_trans_sf"/>
</dbReference>